<dbReference type="SMART" id="SM00358">
    <property type="entry name" value="DSRM"/>
    <property type="match status" value="1"/>
</dbReference>
<evidence type="ECO:0000256" key="6">
    <source>
        <dbReference type="ARBA" id="ARBA00022884"/>
    </source>
</evidence>
<dbReference type="GO" id="GO:0003725">
    <property type="term" value="F:double-stranded RNA binding"/>
    <property type="evidence" value="ECO:0007669"/>
    <property type="project" value="InterPro"/>
</dbReference>
<evidence type="ECO:0000256" key="2">
    <source>
        <dbReference type="ARBA" id="ARBA00012177"/>
    </source>
</evidence>
<keyword evidence="6" id="KW-0694">RNA-binding</keyword>
<dbReference type="OrthoDB" id="2392202at2759"/>
<dbReference type="GO" id="GO:0006364">
    <property type="term" value="P:rRNA processing"/>
    <property type="evidence" value="ECO:0007669"/>
    <property type="project" value="InterPro"/>
</dbReference>
<dbReference type="EMBL" id="CAACVR010000001">
    <property type="protein sequence ID" value="VEU19335.1"/>
    <property type="molecule type" value="Genomic_DNA"/>
</dbReference>
<name>A0A448YEG9_BRENA</name>
<reference evidence="9 10" key="1">
    <citation type="submission" date="2018-12" db="EMBL/GenBank/DDBJ databases">
        <authorList>
            <person name="Tiukova I."/>
            <person name="Dainat J."/>
        </authorList>
    </citation>
    <scope>NUCLEOTIDE SEQUENCE [LARGE SCALE GENOMIC DNA]</scope>
</reference>
<dbReference type="FunCoup" id="A0A448YEG9">
    <property type="interactions" value="291"/>
</dbReference>
<dbReference type="GO" id="GO:0030847">
    <property type="term" value="P:termination of RNA polymerase II transcription, exosome-dependent"/>
    <property type="evidence" value="ECO:0007669"/>
    <property type="project" value="UniProtKB-ARBA"/>
</dbReference>
<accession>A0A448YEG9</accession>
<dbReference type="GO" id="GO:0034963">
    <property type="term" value="P:box C/D sno(s)RNA processing"/>
    <property type="evidence" value="ECO:0007669"/>
    <property type="project" value="UniProtKB-ARBA"/>
</dbReference>
<dbReference type="PANTHER" id="PTHR11207">
    <property type="entry name" value="RIBONUCLEASE III"/>
    <property type="match status" value="1"/>
</dbReference>
<evidence type="ECO:0000256" key="5">
    <source>
        <dbReference type="ARBA" id="ARBA00022801"/>
    </source>
</evidence>
<dbReference type="InterPro" id="IPR014720">
    <property type="entry name" value="dsRBD_dom"/>
</dbReference>
<dbReference type="PROSITE" id="PS00517">
    <property type="entry name" value="RNASE_3_1"/>
    <property type="match status" value="1"/>
</dbReference>
<dbReference type="InterPro" id="IPR040540">
    <property type="entry name" value="RNase_3_N"/>
</dbReference>
<dbReference type="CDD" id="cd00593">
    <property type="entry name" value="RIBOc"/>
    <property type="match status" value="1"/>
</dbReference>
<keyword evidence="4" id="KW-0255">Endonuclease</keyword>
<dbReference type="GO" id="GO:0005654">
    <property type="term" value="C:nucleoplasm"/>
    <property type="evidence" value="ECO:0007669"/>
    <property type="project" value="TreeGrafter"/>
</dbReference>
<sequence>MGKRKHQTEAVGSEPKRKHHHRHGDSTKHRVRKTNKIEGGGSSNTKESRSLPEPVAKAPLTMTTAEALALEYTVSQLQESVRKLINDAPDLDQLSEYVHGLSEGSDSQDSINNDEGDSIASRILILTRNQKVQLAAKLKTLYEQKKLRLFKQIAQFDETTEFTDVEPVRLSLKRAGSEEGVNTGDNNEITMHYINVKGPNGEVLPQLPVIEDRALEARVFMHKSLINNIKHLSPEDVLHSHNERLEFLGDSVLGAAVTQILFKRFPNANEGDLSIMRSKLVNNARLFGYSCLYEFDKRLHKSITNKDQFLQGKQKLVADVFEAYVGGLFVSGNYSNFKEIKSWLAQVMEKDIAYMEGRGVVQERDSLNKNAKAELYAMVGSAALHPQYVVLQEGDGLAVNYKVNCMMNDEVIGQGEAKGMKEAGIKAAMAALSNREAIGKYNSIRMKMPRDRSVIAEGQQTRSEDKGEVEDSVQPVDLPVEVPSVGEEETVDMKWKNELYKYLGERKSLPEYKIQGQGSEIKALLSINSVPVCYCVDKNGKRGSQQCAKYMLENPKLFKQCFVFD</sequence>
<proteinExistence type="predicted"/>
<dbReference type="Gene3D" id="3.30.160.20">
    <property type="match status" value="1"/>
</dbReference>
<dbReference type="Proteomes" id="UP000290900">
    <property type="component" value="Unassembled WGS sequence"/>
</dbReference>
<evidence type="ECO:0000256" key="1">
    <source>
        <dbReference type="ARBA" id="ARBA00000109"/>
    </source>
</evidence>
<dbReference type="InterPro" id="IPR036389">
    <property type="entry name" value="RNase_III_sf"/>
</dbReference>
<comment type="catalytic activity">
    <reaction evidence="1">
        <text>Endonucleolytic cleavage to 5'-phosphomonoester.</text>
        <dbReference type="EC" id="3.1.26.3"/>
    </reaction>
</comment>
<dbReference type="CDD" id="cd19876">
    <property type="entry name" value="DSRM_RNT1p-like"/>
    <property type="match status" value="1"/>
</dbReference>
<dbReference type="Pfam" id="PF18497">
    <property type="entry name" value="RNase_3_N"/>
    <property type="match status" value="1"/>
</dbReference>
<evidence type="ECO:0000313" key="9">
    <source>
        <dbReference type="EMBL" id="VEU19335.1"/>
    </source>
</evidence>
<keyword evidence="3" id="KW-0540">Nuclease</keyword>
<dbReference type="STRING" id="13370.A0A448YEG9"/>
<evidence type="ECO:0000256" key="4">
    <source>
        <dbReference type="ARBA" id="ARBA00022759"/>
    </source>
</evidence>
<dbReference type="InterPro" id="IPR000999">
    <property type="entry name" value="RNase_III_dom"/>
</dbReference>
<gene>
    <name evidence="9" type="ORF">BRENAR_LOCUS72</name>
</gene>
<dbReference type="SUPFAM" id="SSF54768">
    <property type="entry name" value="dsRNA-binding domain-like"/>
    <property type="match status" value="1"/>
</dbReference>
<dbReference type="FunFam" id="1.10.1520.10:FF:000001">
    <property type="entry name" value="Ribonuclease 3"/>
    <property type="match status" value="1"/>
</dbReference>
<keyword evidence="5" id="KW-0378">Hydrolase</keyword>
<dbReference type="PROSITE" id="PS50142">
    <property type="entry name" value="RNASE_3_2"/>
    <property type="match status" value="1"/>
</dbReference>
<dbReference type="Pfam" id="PF00636">
    <property type="entry name" value="Ribonuclease_3"/>
    <property type="match status" value="1"/>
</dbReference>
<evidence type="ECO:0000256" key="7">
    <source>
        <dbReference type="SAM" id="MobiDB-lite"/>
    </source>
</evidence>
<dbReference type="AlphaFoldDB" id="A0A448YEG9"/>
<dbReference type="InParanoid" id="A0A448YEG9"/>
<dbReference type="SMART" id="SM00535">
    <property type="entry name" value="RIBOc"/>
    <property type="match status" value="1"/>
</dbReference>
<dbReference type="SUPFAM" id="SSF69065">
    <property type="entry name" value="RNase III domain-like"/>
    <property type="match status" value="1"/>
</dbReference>
<dbReference type="InterPro" id="IPR044449">
    <property type="entry name" value="Rnt1/Pac1_DSRM_fungi"/>
</dbReference>
<organism evidence="9 10">
    <name type="scientific">Brettanomyces naardenensis</name>
    <name type="common">Yeast</name>
    <dbReference type="NCBI Taxonomy" id="13370"/>
    <lineage>
        <taxon>Eukaryota</taxon>
        <taxon>Fungi</taxon>
        <taxon>Dikarya</taxon>
        <taxon>Ascomycota</taxon>
        <taxon>Saccharomycotina</taxon>
        <taxon>Pichiomycetes</taxon>
        <taxon>Pichiales</taxon>
        <taxon>Pichiaceae</taxon>
        <taxon>Brettanomyces</taxon>
    </lineage>
</organism>
<keyword evidence="10" id="KW-1185">Reference proteome</keyword>
<evidence type="ECO:0000313" key="10">
    <source>
        <dbReference type="Proteomes" id="UP000290900"/>
    </source>
</evidence>
<evidence type="ECO:0000259" key="8">
    <source>
        <dbReference type="PROSITE" id="PS50142"/>
    </source>
</evidence>
<dbReference type="PANTHER" id="PTHR11207:SF0">
    <property type="entry name" value="RIBONUCLEASE 3"/>
    <property type="match status" value="1"/>
</dbReference>
<feature type="compositionally biased region" description="Basic residues" evidence="7">
    <location>
        <begin position="16"/>
        <end position="34"/>
    </location>
</feature>
<evidence type="ECO:0000256" key="3">
    <source>
        <dbReference type="ARBA" id="ARBA00022722"/>
    </source>
</evidence>
<protein>
    <recommendedName>
        <fullName evidence="2">ribonuclease III</fullName>
        <ecNumber evidence="2">3.1.26.3</ecNumber>
    </recommendedName>
</protein>
<feature type="region of interest" description="Disordered" evidence="7">
    <location>
        <begin position="1"/>
        <end position="56"/>
    </location>
</feature>
<dbReference type="GO" id="GO:0004525">
    <property type="term" value="F:ribonuclease III activity"/>
    <property type="evidence" value="ECO:0007669"/>
    <property type="project" value="UniProtKB-EC"/>
</dbReference>
<dbReference type="Gene3D" id="1.10.1520.10">
    <property type="entry name" value="Ribonuclease III domain"/>
    <property type="match status" value="1"/>
</dbReference>
<dbReference type="GO" id="GO:0034475">
    <property type="term" value="P:U4 snRNA 3'-end processing"/>
    <property type="evidence" value="ECO:0007669"/>
    <property type="project" value="UniProtKB-ARBA"/>
</dbReference>
<dbReference type="EC" id="3.1.26.3" evidence="2"/>
<feature type="domain" description="RNase III" evidence="8">
    <location>
        <begin position="210"/>
        <end position="333"/>
    </location>
</feature>